<evidence type="ECO:0000313" key="1">
    <source>
        <dbReference type="EMBL" id="PWJ84344.1"/>
    </source>
</evidence>
<accession>A0A8E2W7C4</accession>
<reference evidence="1 2" key="1">
    <citation type="submission" date="2018-05" db="EMBL/GenBank/DDBJ databases">
        <title>Genomic Encyclopedia of Type Strains, Phase IV (KMG-IV): sequencing the most valuable type-strain genomes for metagenomic binning, comparative biology and taxonomic classification.</title>
        <authorList>
            <person name="Goeker M."/>
        </authorList>
    </citation>
    <scope>NUCLEOTIDE SEQUENCE [LARGE SCALE GENOMIC DNA]</scope>
    <source>
        <strain evidence="1 2">DSM 2626</strain>
    </source>
</reference>
<proteinExistence type="predicted"/>
<gene>
    <name evidence="1" type="ORF">C8D77_1356</name>
</gene>
<name>A0A8E2W7C4_RHILI</name>
<protein>
    <submittedName>
        <fullName evidence="1">Uncharacterized protein</fullName>
    </submittedName>
</protein>
<dbReference type="AlphaFoldDB" id="A0A8E2W7C4"/>
<dbReference type="Proteomes" id="UP000245631">
    <property type="component" value="Unassembled WGS sequence"/>
</dbReference>
<comment type="caution">
    <text evidence="1">The sequence shown here is derived from an EMBL/GenBank/DDBJ whole genome shotgun (WGS) entry which is preliminary data.</text>
</comment>
<organism evidence="1 2">
    <name type="scientific">Rhizobium loti</name>
    <name type="common">Mesorhizobium loti</name>
    <dbReference type="NCBI Taxonomy" id="381"/>
    <lineage>
        <taxon>Bacteria</taxon>
        <taxon>Pseudomonadati</taxon>
        <taxon>Pseudomonadota</taxon>
        <taxon>Alphaproteobacteria</taxon>
        <taxon>Hyphomicrobiales</taxon>
        <taxon>Phyllobacteriaceae</taxon>
        <taxon>Mesorhizobium</taxon>
    </lineage>
</organism>
<sequence length="39" mass="4634">MRWRLKSRAHKTVQFEIPEALRDLIYSLMYHVSLLGAFG</sequence>
<evidence type="ECO:0000313" key="2">
    <source>
        <dbReference type="Proteomes" id="UP000245631"/>
    </source>
</evidence>
<dbReference type="EMBL" id="QGGH01000035">
    <property type="protein sequence ID" value="PWJ84344.1"/>
    <property type="molecule type" value="Genomic_DNA"/>
</dbReference>